<reference evidence="2 3" key="1">
    <citation type="submission" date="2018-11" db="EMBL/GenBank/DDBJ databases">
        <title>Genome sequence of Saitozyma podzolica DSM 27192.</title>
        <authorList>
            <person name="Aliyu H."/>
            <person name="Gorte O."/>
            <person name="Ochsenreither K."/>
        </authorList>
    </citation>
    <scope>NUCLEOTIDE SEQUENCE [LARGE SCALE GENOMIC DNA]</scope>
    <source>
        <strain evidence="2 3">DSM 27192</strain>
    </source>
</reference>
<gene>
    <name evidence="2" type="ORF">EHS25_005594</name>
</gene>
<protein>
    <submittedName>
        <fullName evidence="2">Uncharacterized protein</fullName>
    </submittedName>
</protein>
<comment type="caution">
    <text evidence="2">The sequence shown here is derived from an EMBL/GenBank/DDBJ whole genome shotgun (WGS) entry which is preliminary data.</text>
</comment>
<dbReference type="Proteomes" id="UP000279259">
    <property type="component" value="Unassembled WGS sequence"/>
</dbReference>
<evidence type="ECO:0000313" key="3">
    <source>
        <dbReference type="Proteomes" id="UP000279259"/>
    </source>
</evidence>
<feature type="compositionally biased region" description="Basic and acidic residues" evidence="1">
    <location>
        <begin position="14"/>
        <end position="27"/>
    </location>
</feature>
<dbReference type="EMBL" id="RSCD01000024">
    <property type="protein sequence ID" value="RSH83690.1"/>
    <property type="molecule type" value="Genomic_DNA"/>
</dbReference>
<proteinExistence type="predicted"/>
<keyword evidence="3" id="KW-1185">Reference proteome</keyword>
<dbReference type="AlphaFoldDB" id="A0A427XXW9"/>
<sequence>MTLAPASLPSQVHTPKERDQVREREGCSDEALSVGQGSVVDQVLAVERARAVARHRVAAAAAADSPSPPSYIHLIHLHPYSPVLTARSLLLLDEPTPPDGV</sequence>
<evidence type="ECO:0000313" key="2">
    <source>
        <dbReference type="EMBL" id="RSH83690.1"/>
    </source>
</evidence>
<accession>A0A427XXW9</accession>
<organism evidence="2 3">
    <name type="scientific">Saitozyma podzolica</name>
    <dbReference type="NCBI Taxonomy" id="1890683"/>
    <lineage>
        <taxon>Eukaryota</taxon>
        <taxon>Fungi</taxon>
        <taxon>Dikarya</taxon>
        <taxon>Basidiomycota</taxon>
        <taxon>Agaricomycotina</taxon>
        <taxon>Tremellomycetes</taxon>
        <taxon>Tremellales</taxon>
        <taxon>Trimorphomycetaceae</taxon>
        <taxon>Saitozyma</taxon>
    </lineage>
</organism>
<evidence type="ECO:0000256" key="1">
    <source>
        <dbReference type="SAM" id="MobiDB-lite"/>
    </source>
</evidence>
<name>A0A427XXW9_9TREE</name>
<feature type="region of interest" description="Disordered" evidence="1">
    <location>
        <begin position="1"/>
        <end position="33"/>
    </location>
</feature>